<dbReference type="Proteomes" id="UP000663873">
    <property type="component" value="Unassembled WGS sequence"/>
</dbReference>
<accession>A0A821WVC0</accession>
<feature type="non-terminal residue" evidence="2">
    <location>
        <position position="42"/>
    </location>
</feature>
<evidence type="ECO:0000313" key="1">
    <source>
        <dbReference type="EMBL" id="CAF4562955.1"/>
    </source>
</evidence>
<organism evidence="2 3">
    <name type="scientific">Rotaria socialis</name>
    <dbReference type="NCBI Taxonomy" id="392032"/>
    <lineage>
        <taxon>Eukaryota</taxon>
        <taxon>Metazoa</taxon>
        <taxon>Spiralia</taxon>
        <taxon>Gnathifera</taxon>
        <taxon>Rotifera</taxon>
        <taxon>Eurotatoria</taxon>
        <taxon>Bdelloidea</taxon>
        <taxon>Philodinida</taxon>
        <taxon>Philodinidae</taxon>
        <taxon>Rotaria</taxon>
    </lineage>
</organism>
<proteinExistence type="predicted"/>
<dbReference type="EMBL" id="CAJOBS010008438">
    <property type="protein sequence ID" value="CAF4929342.1"/>
    <property type="molecule type" value="Genomic_DNA"/>
</dbReference>
<protein>
    <submittedName>
        <fullName evidence="2">Uncharacterized protein</fullName>
    </submittedName>
</protein>
<name>A0A821WVC0_9BILA</name>
<dbReference type="EMBL" id="CAJOBP010010429">
    <property type="protein sequence ID" value="CAF4562955.1"/>
    <property type="molecule type" value="Genomic_DNA"/>
</dbReference>
<keyword evidence="4" id="KW-1185">Reference proteome</keyword>
<dbReference type="Proteomes" id="UP000663838">
    <property type="component" value="Unassembled WGS sequence"/>
</dbReference>
<dbReference type="AlphaFoldDB" id="A0A821WVC0"/>
<gene>
    <name evidence="2" type="ORF">TOA249_LOCUS32648</name>
    <name evidence="1" type="ORF">UJA718_LOCUS30027</name>
</gene>
<reference evidence="2" key="1">
    <citation type="submission" date="2021-02" db="EMBL/GenBank/DDBJ databases">
        <authorList>
            <person name="Nowell W R."/>
        </authorList>
    </citation>
    <scope>NUCLEOTIDE SEQUENCE</scope>
</reference>
<evidence type="ECO:0000313" key="4">
    <source>
        <dbReference type="Proteomes" id="UP000663873"/>
    </source>
</evidence>
<evidence type="ECO:0000313" key="3">
    <source>
        <dbReference type="Proteomes" id="UP000663838"/>
    </source>
</evidence>
<evidence type="ECO:0000313" key="2">
    <source>
        <dbReference type="EMBL" id="CAF4929342.1"/>
    </source>
</evidence>
<sequence>MPATSEETDSLTVVADAGNSLKGTMVIASEAAGRSPQNINLP</sequence>
<comment type="caution">
    <text evidence="2">The sequence shown here is derived from an EMBL/GenBank/DDBJ whole genome shotgun (WGS) entry which is preliminary data.</text>
</comment>